<feature type="compositionally biased region" description="Basic and acidic residues" evidence="1">
    <location>
        <begin position="76"/>
        <end position="87"/>
    </location>
</feature>
<gene>
    <name evidence="2" type="ORF">EVAR_4629_1</name>
</gene>
<protein>
    <submittedName>
        <fullName evidence="2">Uncharacterized protein</fullName>
    </submittedName>
</protein>
<feature type="region of interest" description="Disordered" evidence="1">
    <location>
        <begin position="76"/>
        <end position="108"/>
    </location>
</feature>
<dbReference type="EMBL" id="BGZK01000022">
    <property type="protein sequence ID" value="GBP06509.1"/>
    <property type="molecule type" value="Genomic_DNA"/>
</dbReference>
<sequence>MHVDNSTYGHRCPWILATLEKSPVRGRPLRSGKRPRESLQSKWSPLLIDTHNPKRATSALPASWLGIGYLERRELVHRSGRGTEEKQGPPAGNLEGAHTKIPQKSPIA</sequence>
<keyword evidence="3" id="KW-1185">Reference proteome</keyword>
<dbReference type="AlphaFoldDB" id="A0A4C1SWF2"/>
<reference evidence="2 3" key="1">
    <citation type="journal article" date="2019" name="Commun. Biol.">
        <title>The bagworm genome reveals a unique fibroin gene that provides high tensile strength.</title>
        <authorList>
            <person name="Kono N."/>
            <person name="Nakamura H."/>
            <person name="Ohtoshi R."/>
            <person name="Tomita M."/>
            <person name="Numata K."/>
            <person name="Arakawa K."/>
        </authorList>
    </citation>
    <scope>NUCLEOTIDE SEQUENCE [LARGE SCALE GENOMIC DNA]</scope>
</reference>
<organism evidence="2 3">
    <name type="scientific">Eumeta variegata</name>
    <name type="common">Bagworm moth</name>
    <name type="synonym">Eumeta japonica</name>
    <dbReference type="NCBI Taxonomy" id="151549"/>
    <lineage>
        <taxon>Eukaryota</taxon>
        <taxon>Metazoa</taxon>
        <taxon>Ecdysozoa</taxon>
        <taxon>Arthropoda</taxon>
        <taxon>Hexapoda</taxon>
        <taxon>Insecta</taxon>
        <taxon>Pterygota</taxon>
        <taxon>Neoptera</taxon>
        <taxon>Endopterygota</taxon>
        <taxon>Lepidoptera</taxon>
        <taxon>Glossata</taxon>
        <taxon>Ditrysia</taxon>
        <taxon>Tineoidea</taxon>
        <taxon>Psychidae</taxon>
        <taxon>Oiketicinae</taxon>
        <taxon>Eumeta</taxon>
    </lineage>
</organism>
<evidence type="ECO:0000313" key="3">
    <source>
        <dbReference type="Proteomes" id="UP000299102"/>
    </source>
</evidence>
<proteinExistence type="predicted"/>
<dbReference type="Proteomes" id="UP000299102">
    <property type="component" value="Unassembled WGS sequence"/>
</dbReference>
<evidence type="ECO:0000313" key="2">
    <source>
        <dbReference type="EMBL" id="GBP06509.1"/>
    </source>
</evidence>
<name>A0A4C1SWF2_EUMVA</name>
<comment type="caution">
    <text evidence="2">The sequence shown here is derived from an EMBL/GenBank/DDBJ whole genome shotgun (WGS) entry which is preliminary data.</text>
</comment>
<accession>A0A4C1SWF2</accession>
<evidence type="ECO:0000256" key="1">
    <source>
        <dbReference type="SAM" id="MobiDB-lite"/>
    </source>
</evidence>